<proteinExistence type="predicted"/>
<reference evidence="3" key="1">
    <citation type="submission" date="2023-05" db="EMBL/GenBank/DDBJ databases">
        <authorList>
            <person name="Zhang X."/>
        </authorList>
    </citation>
    <scope>NUCLEOTIDE SEQUENCE</scope>
    <source>
        <strain evidence="3">YF14B1</strain>
    </source>
</reference>
<dbReference type="PANTHER" id="PTHR33371:SF4">
    <property type="entry name" value="INTERMEMBRANE PHOSPHOLIPID TRANSPORT SYSTEM BINDING PROTEIN MLAD"/>
    <property type="match status" value="1"/>
</dbReference>
<dbReference type="Proteomes" id="UP001241110">
    <property type="component" value="Unassembled WGS sequence"/>
</dbReference>
<organism evidence="3 4">
    <name type="scientific">Xanthocytophaga flava</name>
    <dbReference type="NCBI Taxonomy" id="3048013"/>
    <lineage>
        <taxon>Bacteria</taxon>
        <taxon>Pseudomonadati</taxon>
        <taxon>Bacteroidota</taxon>
        <taxon>Cytophagia</taxon>
        <taxon>Cytophagales</taxon>
        <taxon>Rhodocytophagaceae</taxon>
        <taxon>Xanthocytophaga</taxon>
    </lineage>
</organism>
<keyword evidence="1" id="KW-0812">Transmembrane</keyword>
<evidence type="ECO:0000256" key="1">
    <source>
        <dbReference type="SAM" id="Phobius"/>
    </source>
</evidence>
<dbReference type="RefSeq" id="WP_313986039.1">
    <property type="nucleotide sequence ID" value="NZ_JASJOS010000015.1"/>
</dbReference>
<dbReference type="InterPro" id="IPR052336">
    <property type="entry name" value="MlaD_Phospholipid_Transporter"/>
</dbReference>
<accession>A0AAE3QSK8</accession>
<dbReference type="EMBL" id="JASJOS010000015">
    <property type="protein sequence ID" value="MDJ1484560.1"/>
    <property type="molecule type" value="Genomic_DNA"/>
</dbReference>
<comment type="caution">
    <text evidence="3">The sequence shown here is derived from an EMBL/GenBank/DDBJ whole genome shotgun (WGS) entry which is preliminary data.</text>
</comment>
<feature type="transmembrane region" description="Helical" evidence="1">
    <location>
        <begin position="7"/>
        <end position="27"/>
    </location>
</feature>
<dbReference type="InterPro" id="IPR003399">
    <property type="entry name" value="Mce/MlaD"/>
</dbReference>
<dbReference type="PANTHER" id="PTHR33371">
    <property type="entry name" value="INTERMEMBRANE PHOSPHOLIPID TRANSPORT SYSTEM BINDING PROTEIN MLAD-RELATED"/>
    <property type="match status" value="1"/>
</dbReference>
<keyword evidence="1" id="KW-0472">Membrane</keyword>
<protein>
    <submittedName>
        <fullName evidence="3">MlaD family protein</fullName>
    </submittedName>
</protein>
<keyword evidence="1" id="KW-1133">Transmembrane helix</keyword>
<evidence type="ECO:0000313" key="4">
    <source>
        <dbReference type="Proteomes" id="UP001241110"/>
    </source>
</evidence>
<gene>
    <name evidence="3" type="ORF">QNI16_28940</name>
</gene>
<evidence type="ECO:0000259" key="2">
    <source>
        <dbReference type="Pfam" id="PF02470"/>
    </source>
</evidence>
<evidence type="ECO:0000313" key="3">
    <source>
        <dbReference type="EMBL" id="MDJ1484560.1"/>
    </source>
</evidence>
<feature type="domain" description="Mce/MlaD" evidence="2">
    <location>
        <begin position="37"/>
        <end position="111"/>
    </location>
</feature>
<sequence length="311" mass="33662">MAVSKEIRIGILALVSGVVLYFGFNYLKGSDLFSNKEYYYAIYPNAEGLNVSNPITVNGVQVGQVAGKTLLQNRGNQVLITLDIEKEVKLNDSTVAIVASTGLLGGKEIKLLIGKGGRPLDEGDTLISQIEIDMLGKLAEEAKPLSRDLDTALYNLNVLLKQFQQISKPLGGTLQNLENTSSALNGILAQNQAAIKGILTNLNAMSSALNDPQTGVKPLMTKLNATGDSLSRIQLGQTVDKANASLANISKLLNEINQGQGSLGKLAKNDSLYNNLNRFSANLDSLMVDFREHPKRYIHFSVFGKKDKIKK</sequence>
<dbReference type="AlphaFoldDB" id="A0AAE3QSK8"/>
<name>A0AAE3QSK8_9BACT</name>
<dbReference type="Pfam" id="PF02470">
    <property type="entry name" value="MlaD"/>
    <property type="match status" value="1"/>
</dbReference>